<dbReference type="KEGG" id="ngr:NAEGRDRAFT_48447"/>
<dbReference type="GO" id="GO:0035556">
    <property type="term" value="P:intracellular signal transduction"/>
    <property type="evidence" value="ECO:0007669"/>
    <property type="project" value="InterPro"/>
</dbReference>
<dbReference type="GO" id="GO:0004016">
    <property type="term" value="F:adenylate cyclase activity"/>
    <property type="evidence" value="ECO:0007669"/>
    <property type="project" value="TreeGrafter"/>
</dbReference>
<dbReference type="eggNOG" id="KOG3618">
    <property type="taxonomic scope" value="Eukaryota"/>
</dbReference>
<dbReference type="RefSeq" id="XP_002678175.1">
    <property type="nucleotide sequence ID" value="XM_002678129.1"/>
</dbReference>
<gene>
    <name evidence="9" type="ORF">NAEGRDRAFT_48447</name>
</gene>
<dbReference type="GO" id="GO:0007168">
    <property type="term" value="P:receptor guanylyl cyclase signaling pathway"/>
    <property type="evidence" value="ECO:0007669"/>
    <property type="project" value="TreeGrafter"/>
</dbReference>
<keyword evidence="6" id="KW-0456">Lyase</keyword>
<dbReference type="PROSITE" id="PS50125">
    <property type="entry name" value="GUANYLATE_CYCLASE_2"/>
    <property type="match status" value="1"/>
</dbReference>
<evidence type="ECO:0000259" key="8">
    <source>
        <dbReference type="PROSITE" id="PS50125"/>
    </source>
</evidence>
<dbReference type="InterPro" id="IPR035965">
    <property type="entry name" value="PAS-like_dom_sf"/>
</dbReference>
<evidence type="ECO:0000313" key="9">
    <source>
        <dbReference type="EMBL" id="EFC45431.1"/>
    </source>
</evidence>
<dbReference type="InterPro" id="IPR029787">
    <property type="entry name" value="Nucleotide_cyclase"/>
</dbReference>
<dbReference type="InterPro" id="IPR001054">
    <property type="entry name" value="A/G_cyclase"/>
</dbReference>
<comment type="subcellular location">
    <subcellularLocation>
        <location evidence="1">Membrane</location>
    </subcellularLocation>
</comment>
<dbReference type="EMBL" id="GG738863">
    <property type="protein sequence ID" value="EFC45431.1"/>
    <property type="molecule type" value="Genomic_DNA"/>
</dbReference>
<dbReference type="GO" id="GO:0004383">
    <property type="term" value="F:guanylate cyclase activity"/>
    <property type="evidence" value="ECO:0007669"/>
    <property type="project" value="TreeGrafter"/>
</dbReference>
<evidence type="ECO:0000256" key="6">
    <source>
        <dbReference type="ARBA" id="ARBA00023239"/>
    </source>
</evidence>
<dbReference type="GeneID" id="8857323"/>
<accession>D2VCK6</accession>
<dbReference type="NCBIfam" id="TIGR00229">
    <property type="entry name" value="sensory_box"/>
    <property type="match status" value="1"/>
</dbReference>
<dbReference type="GO" id="GO:0000166">
    <property type="term" value="F:nucleotide binding"/>
    <property type="evidence" value="ECO:0007669"/>
    <property type="project" value="UniProtKB-KW"/>
</dbReference>
<dbReference type="SMART" id="SM00091">
    <property type="entry name" value="PAS"/>
    <property type="match status" value="2"/>
</dbReference>
<dbReference type="PROSITE" id="PS50112">
    <property type="entry name" value="PAS"/>
    <property type="match status" value="1"/>
</dbReference>
<name>D2VCK6_NAEGR</name>
<dbReference type="CDD" id="cd00130">
    <property type="entry name" value="PAS"/>
    <property type="match status" value="1"/>
</dbReference>
<keyword evidence="3" id="KW-0547">Nucleotide-binding</keyword>
<protein>
    <submittedName>
        <fullName evidence="9">Predicted protein</fullName>
    </submittedName>
</protein>
<dbReference type="OrthoDB" id="39614at2759"/>
<dbReference type="GO" id="GO:0001653">
    <property type="term" value="F:peptide receptor activity"/>
    <property type="evidence" value="ECO:0007669"/>
    <property type="project" value="TreeGrafter"/>
</dbReference>
<feature type="domain" description="Guanylate cyclase" evidence="8">
    <location>
        <begin position="551"/>
        <end position="691"/>
    </location>
</feature>
<keyword evidence="5" id="KW-0472">Membrane</keyword>
<dbReference type="Gene3D" id="3.30.450.20">
    <property type="entry name" value="PAS domain"/>
    <property type="match status" value="1"/>
</dbReference>
<dbReference type="InParanoid" id="D2VCK6"/>
<dbReference type="VEuPathDB" id="AmoebaDB:NAEGRDRAFT_48447"/>
<dbReference type="OMA" id="ITETHCA"/>
<evidence type="ECO:0000256" key="4">
    <source>
        <dbReference type="ARBA" id="ARBA00022989"/>
    </source>
</evidence>
<dbReference type="InterPro" id="IPR050401">
    <property type="entry name" value="Cyclic_nucleotide_synthase"/>
</dbReference>
<evidence type="ECO:0000256" key="2">
    <source>
        <dbReference type="ARBA" id="ARBA00022692"/>
    </source>
</evidence>
<dbReference type="SMART" id="SM00044">
    <property type="entry name" value="CYCc"/>
    <property type="match status" value="1"/>
</dbReference>
<evidence type="ECO:0000256" key="5">
    <source>
        <dbReference type="ARBA" id="ARBA00023136"/>
    </source>
</evidence>
<dbReference type="PANTHER" id="PTHR11920:SF335">
    <property type="entry name" value="GUANYLATE CYCLASE"/>
    <property type="match status" value="1"/>
</dbReference>
<evidence type="ECO:0000313" key="10">
    <source>
        <dbReference type="Proteomes" id="UP000006671"/>
    </source>
</evidence>
<keyword evidence="4" id="KW-1133">Transmembrane helix</keyword>
<dbReference type="PANTHER" id="PTHR11920">
    <property type="entry name" value="GUANYLYL CYCLASE"/>
    <property type="match status" value="1"/>
</dbReference>
<dbReference type="InterPro" id="IPR013767">
    <property type="entry name" value="PAS_fold"/>
</dbReference>
<dbReference type="GO" id="GO:0005886">
    <property type="term" value="C:plasma membrane"/>
    <property type="evidence" value="ECO:0007669"/>
    <property type="project" value="TreeGrafter"/>
</dbReference>
<dbReference type="Pfam" id="PF00211">
    <property type="entry name" value="Guanylate_cyc"/>
    <property type="match status" value="1"/>
</dbReference>
<reference evidence="9 10" key="1">
    <citation type="journal article" date="2010" name="Cell">
        <title>The genome of Naegleria gruberi illuminates early eukaryotic versatility.</title>
        <authorList>
            <person name="Fritz-Laylin L.K."/>
            <person name="Prochnik S.E."/>
            <person name="Ginger M.L."/>
            <person name="Dacks J.B."/>
            <person name="Carpenter M.L."/>
            <person name="Field M.C."/>
            <person name="Kuo A."/>
            <person name="Paredez A."/>
            <person name="Chapman J."/>
            <person name="Pham J."/>
            <person name="Shu S."/>
            <person name="Neupane R."/>
            <person name="Cipriano M."/>
            <person name="Mancuso J."/>
            <person name="Tu H."/>
            <person name="Salamov A."/>
            <person name="Lindquist E."/>
            <person name="Shapiro H."/>
            <person name="Lucas S."/>
            <person name="Grigoriev I.V."/>
            <person name="Cande W.Z."/>
            <person name="Fulton C."/>
            <person name="Rokhsar D.S."/>
            <person name="Dawson S.C."/>
        </authorList>
    </citation>
    <scope>NUCLEOTIDE SEQUENCE [LARGE SCALE GENOMIC DNA]</scope>
    <source>
        <strain evidence="9 10">NEG-M</strain>
    </source>
</reference>
<dbReference type="SUPFAM" id="SSF55073">
    <property type="entry name" value="Nucleotide cyclase"/>
    <property type="match status" value="1"/>
</dbReference>
<feature type="domain" description="PAS" evidence="7">
    <location>
        <begin position="408"/>
        <end position="464"/>
    </location>
</feature>
<evidence type="ECO:0000256" key="3">
    <source>
        <dbReference type="ARBA" id="ARBA00022741"/>
    </source>
</evidence>
<organism evidence="10">
    <name type="scientific">Naegleria gruberi</name>
    <name type="common">Amoeba</name>
    <dbReference type="NCBI Taxonomy" id="5762"/>
    <lineage>
        <taxon>Eukaryota</taxon>
        <taxon>Discoba</taxon>
        <taxon>Heterolobosea</taxon>
        <taxon>Tetramitia</taxon>
        <taxon>Eutetramitia</taxon>
        <taxon>Vahlkampfiidae</taxon>
        <taxon>Naegleria</taxon>
    </lineage>
</organism>
<keyword evidence="10" id="KW-1185">Reference proteome</keyword>
<dbReference type="Pfam" id="PF00989">
    <property type="entry name" value="PAS"/>
    <property type="match status" value="1"/>
</dbReference>
<dbReference type="GO" id="GO:0006355">
    <property type="term" value="P:regulation of DNA-templated transcription"/>
    <property type="evidence" value="ECO:0007669"/>
    <property type="project" value="InterPro"/>
</dbReference>
<dbReference type="SUPFAM" id="SSF55785">
    <property type="entry name" value="PYP-like sensor domain (PAS domain)"/>
    <property type="match status" value="1"/>
</dbReference>
<dbReference type="InterPro" id="IPR000014">
    <property type="entry name" value="PAS"/>
</dbReference>
<dbReference type="Proteomes" id="UP000006671">
    <property type="component" value="Unassembled WGS sequence"/>
</dbReference>
<dbReference type="STRING" id="5762.D2VCK6"/>
<evidence type="ECO:0000256" key="1">
    <source>
        <dbReference type="ARBA" id="ARBA00004370"/>
    </source>
</evidence>
<evidence type="ECO:0000259" key="7">
    <source>
        <dbReference type="PROSITE" id="PS50112"/>
    </source>
</evidence>
<keyword evidence="2" id="KW-0812">Transmembrane</keyword>
<proteinExistence type="predicted"/>
<dbReference type="CDD" id="cd07302">
    <property type="entry name" value="CHD"/>
    <property type="match status" value="1"/>
</dbReference>
<dbReference type="Gene3D" id="3.30.70.1230">
    <property type="entry name" value="Nucleotide cyclase"/>
    <property type="match status" value="1"/>
</dbReference>
<sequence>MKKRMLVEEQESISGDLEYQTFSYSRPTIITKPSGFSISLNDDDDDSAISVSSCETSEYNGDATSTYGVEEPLLFPKRKVLKPPTQLGRQYSTMAVASASICLKPGELKNSLFLDLNSTDMGCESAQSSARSGASFLSVQSREQGMQTLKRAAGFKKGLSSRLLKGLQSSNNLLNGLANFGQTIESEYCEGETEAESEQAIDYTHDAFDLVSDLQVYGSVMNGYTENDAPLMQEESEELNSAIDQMMLCGFPIIIFNEKFEIEYLNPESEKLFGIHSFVALGENLSKYVDEQSIMDIQMEIERFTGSLNSWDITETHCASHGLPYSIARKEERSRRRRKLLVRDLKLTCYSNVLKKSFPCHGKVVTVKKTGTIHYCLYIQQCKTSEEDEKLMKNKTICDSITELSVIPIIAITQEGIIQVFNHSAVNVFGYQKYEVLGKNIKMLCNSSDRRKHDYYLERYMRTGQKKVIDSVRFLKAEGKCGRILSIETRISEVIDPKSQKSHFIGFIRDTGMVATKEEQLTRITDRIFPKNIAQRLSMGLKVIDSIVCCTLLYCDIVGFTKLTSDMNPTSVIKMLHDIFENFDDLCSSNKLEKIKTIGDCYFLAGGLYHSSSYDEPKHAEQCVKCGFEMIKSIEKFNEKRAFLGGGNYPNKIGVRIGIHTSTNITAAVVGKFKQSFDLFGEGVSLCNSIEANGRMNQLHISEETFKMLHPSTRQLFEPNLSSSQLNGQLVNTFLSKS</sequence>
<dbReference type="AlphaFoldDB" id="D2VCK6"/>